<evidence type="ECO:0000256" key="2">
    <source>
        <dbReference type="SAM" id="SignalP"/>
    </source>
</evidence>
<protein>
    <submittedName>
        <fullName evidence="3">Beta strand repeat-containing protein</fullName>
    </submittedName>
</protein>
<dbReference type="InterPro" id="IPR047589">
    <property type="entry name" value="DUF11_rpt"/>
</dbReference>
<feature type="signal peptide" evidence="2">
    <location>
        <begin position="1"/>
        <end position="37"/>
    </location>
</feature>
<dbReference type="NCBIfam" id="TIGR01451">
    <property type="entry name" value="B_ant_repeat"/>
    <property type="match status" value="1"/>
</dbReference>
<organism evidence="3 4">
    <name type="scientific">Deinococcus petrolearius</name>
    <dbReference type="NCBI Taxonomy" id="1751295"/>
    <lineage>
        <taxon>Bacteria</taxon>
        <taxon>Thermotogati</taxon>
        <taxon>Deinococcota</taxon>
        <taxon>Deinococci</taxon>
        <taxon>Deinococcales</taxon>
        <taxon>Deinococcaceae</taxon>
        <taxon>Deinococcus</taxon>
    </lineage>
</organism>
<dbReference type="EMBL" id="JBHSOH010000032">
    <property type="protein sequence ID" value="MFC5849782.1"/>
    <property type="molecule type" value="Genomic_DNA"/>
</dbReference>
<reference evidence="4" key="1">
    <citation type="journal article" date="2019" name="Int. J. Syst. Evol. Microbiol.">
        <title>The Global Catalogue of Microorganisms (GCM) 10K type strain sequencing project: providing services to taxonomists for standard genome sequencing and annotation.</title>
        <authorList>
            <consortium name="The Broad Institute Genomics Platform"/>
            <consortium name="The Broad Institute Genome Sequencing Center for Infectious Disease"/>
            <person name="Wu L."/>
            <person name="Ma J."/>
        </authorList>
    </citation>
    <scope>NUCLEOTIDE SEQUENCE [LARGE SCALE GENOMIC DNA]</scope>
    <source>
        <strain evidence="4">CGMCC 1.15053</strain>
    </source>
</reference>
<evidence type="ECO:0000256" key="1">
    <source>
        <dbReference type="SAM" id="MobiDB-lite"/>
    </source>
</evidence>
<dbReference type="Proteomes" id="UP001595979">
    <property type="component" value="Unassembled WGS sequence"/>
</dbReference>
<evidence type="ECO:0000313" key="3">
    <source>
        <dbReference type="EMBL" id="MFC5849782.1"/>
    </source>
</evidence>
<keyword evidence="4" id="KW-1185">Reference proteome</keyword>
<gene>
    <name evidence="3" type="ORF">ACFPQ6_15875</name>
</gene>
<feature type="compositionally biased region" description="Polar residues" evidence="1">
    <location>
        <begin position="342"/>
        <end position="359"/>
    </location>
</feature>
<feature type="compositionally biased region" description="Polar residues" evidence="1">
    <location>
        <begin position="282"/>
        <end position="307"/>
    </location>
</feature>
<evidence type="ECO:0000313" key="4">
    <source>
        <dbReference type="Proteomes" id="UP001595979"/>
    </source>
</evidence>
<feature type="compositionally biased region" description="Low complexity" evidence="1">
    <location>
        <begin position="268"/>
        <end position="280"/>
    </location>
</feature>
<proteinExistence type="predicted"/>
<sequence>MAVAERPVWAKIQEDLMNVNTKILALMAALAAGVAAAAPTPNTTSTTAGTSISNTATATFTDPATNTDAPAVKSNEVLTTVLALPSFDVVYDDGTADANTLGNTPKTVTGAVPGQVVTTDYDIVNTGNTQLTVTLRANTTGSAAGVLVKYLDASGKALTANADGTYTVTLPTGAGGVVKFIQQLTVPSDAPANATYGASPEAFVTGTGTAAGQNGVPTGSTLYEGQTVSSGAVVTTPAQGADLQFVKVTTFQPSLVGSPNVPNPTNPVTPDGGTAATPPTLVSANVPTVDAGTSNRPNPTNTVTTAYPSTPSNTSDPTSGGTPIVVDAQGNRQVAYPKADNDNNPTTPNAAGQTNSQTGTPDVIIFTNDLKNNGTSADTAQLFPAGPDGMLLSGTTFNATTGVFTLPNGVQVRFLGPTTGSPIPVGSGATYPTVTVPAGSTVIYRTEVTLPDADDSSRIDPISVLVGADSLKDADTKADTLSTDTVNSAAAQFGDSTDGVLGATPTPAPTQVVVPGANTTLNIATANTADNVAVFPMDVANMGAYNDSFTLSATVAGLPAGATITYVDASGAALPLNGAGNYVTPVVAAGNEIKVYAVVTVPDGTAAGTYTVSQKVVGNYSTLTMTDLNDVVQVGAVGNVAVAKFTQDGSTAAGATPQQGLNNPAGYTADTTTALPGSNIVYRIIGKNNYNSPVANFALNDTVPANTTFQAASLTVNGASVSKVIYKIGTGTWSMTAPTVGAVAGTAIAVAADANGDNVPDALAAGSIMELTFTVKVN</sequence>
<feature type="region of interest" description="Disordered" evidence="1">
    <location>
        <begin position="255"/>
        <end position="359"/>
    </location>
</feature>
<comment type="caution">
    <text evidence="3">The sequence shown here is derived from an EMBL/GenBank/DDBJ whole genome shotgun (WGS) entry which is preliminary data.</text>
</comment>
<keyword evidence="2" id="KW-0732">Signal</keyword>
<name>A0ABW1DNQ3_9DEIO</name>
<dbReference type="RefSeq" id="WP_380051209.1">
    <property type="nucleotide sequence ID" value="NZ_JBHSOH010000032.1"/>
</dbReference>
<feature type="chain" id="PRO_5045417887" evidence="2">
    <location>
        <begin position="38"/>
        <end position="778"/>
    </location>
</feature>
<feature type="compositionally biased region" description="Low complexity" evidence="1">
    <location>
        <begin position="308"/>
        <end position="323"/>
    </location>
</feature>
<accession>A0ABW1DNQ3</accession>